<keyword evidence="2" id="KW-0808">Transferase</keyword>
<sequence>MNDWTTSHDRVLAQRNAEGWMFLIEAARDLRTTGAIAPSGKALARALTDPVRAQAPRPLAVLEAGAGTGAVTRTLIPELPRASHLDVVEANPRFAARLRHLVTTHPDLAARPAQVNVHQTYVEQLDIDQRYDVIVSGLPLTNFTPVQVERIMARYMELLHPGGTLTYFAYLGTRKARALTASRAEARRHAAVDDIMAAYQRTYATGRWTVWGNVPPAYVWHLQRPLVSAETDQLEPQTDWASR</sequence>
<keyword evidence="3" id="KW-1185">Reference proteome</keyword>
<dbReference type="OrthoDB" id="3528482at2"/>
<organism evidence="2 3">
    <name type="scientific">Streptomyces spongiae</name>
    <dbReference type="NCBI Taxonomy" id="565072"/>
    <lineage>
        <taxon>Bacteria</taxon>
        <taxon>Bacillati</taxon>
        <taxon>Actinomycetota</taxon>
        <taxon>Actinomycetes</taxon>
        <taxon>Kitasatosporales</taxon>
        <taxon>Streptomycetaceae</taxon>
        <taxon>Streptomyces</taxon>
    </lineage>
</organism>
<dbReference type="InterPro" id="IPR041698">
    <property type="entry name" value="Methyltransf_25"/>
</dbReference>
<comment type="caution">
    <text evidence="2">The sequence shown here is derived from an EMBL/GenBank/DDBJ whole genome shotgun (WGS) entry which is preliminary data.</text>
</comment>
<dbReference type="InterPro" id="IPR029063">
    <property type="entry name" value="SAM-dependent_MTases_sf"/>
</dbReference>
<dbReference type="AlphaFoldDB" id="A0A5N8XUA2"/>
<reference evidence="2 3" key="1">
    <citation type="submission" date="2019-07" db="EMBL/GenBank/DDBJ databases">
        <title>New species of Amycolatopsis and Streptomyces.</title>
        <authorList>
            <person name="Duangmal K."/>
            <person name="Teo W.F.A."/>
            <person name="Lipun K."/>
        </authorList>
    </citation>
    <scope>NUCLEOTIDE SEQUENCE [LARGE SCALE GENOMIC DNA]</scope>
    <source>
        <strain evidence="2 3">NBRC 106415</strain>
    </source>
</reference>
<feature type="domain" description="Methyltransferase" evidence="1">
    <location>
        <begin position="61"/>
        <end position="163"/>
    </location>
</feature>
<evidence type="ECO:0000259" key="1">
    <source>
        <dbReference type="Pfam" id="PF13649"/>
    </source>
</evidence>
<proteinExistence type="predicted"/>
<keyword evidence="2" id="KW-0489">Methyltransferase</keyword>
<name>A0A5N8XUA2_9ACTN</name>
<accession>A0A5N8XUA2</accession>
<dbReference type="GO" id="GO:0008168">
    <property type="term" value="F:methyltransferase activity"/>
    <property type="evidence" value="ECO:0007669"/>
    <property type="project" value="UniProtKB-KW"/>
</dbReference>
<dbReference type="RefSeq" id="WP_152776291.1">
    <property type="nucleotide sequence ID" value="NZ_VJZC01000490.1"/>
</dbReference>
<dbReference type="CDD" id="cd02440">
    <property type="entry name" value="AdoMet_MTases"/>
    <property type="match status" value="1"/>
</dbReference>
<dbReference type="EMBL" id="VJZC01000490">
    <property type="protein sequence ID" value="MPY62970.1"/>
    <property type="molecule type" value="Genomic_DNA"/>
</dbReference>
<dbReference type="Proteomes" id="UP000400924">
    <property type="component" value="Unassembled WGS sequence"/>
</dbReference>
<gene>
    <name evidence="2" type="ORF">FNH08_39200</name>
</gene>
<dbReference type="Gene3D" id="3.40.50.150">
    <property type="entry name" value="Vaccinia Virus protein VP39"/>
    <property type="match status" value="1"/>
</dbReference>
<evidence type="ECO:0000313" key="3">
    <source>
        <dbReference type="Proteomes" id="UP000400924"/>
    </source>
</evidence>
<protein>
    <submittedName>
        <fullName evidence="2">Methyltransferase domain-containing protein</fullName>
    </submittedName>
</protein>
<dbReference type="GO" id="GO:0032259">
    <property type="term" value="P:methylation"/>
    <property type="evidence" value="ECO:0007669"/>
    <property type="project" value="UniProtKB-KW"/>
</dbReference>
<evidence type="ECO:0000313" key="2">
    <source>
        <dbReference type="EMBL" id="MPY62970.1"/>
    </source>
</evidence>
<dbReference type="Pfam" id="PF13649">
    <property type="entry name" value="Methyltransf_25"/>
    <property type="match status" value="1"/>
</dbReference>
<dbReference type="SUPFAM" id="SSF53335">
    <property type="entry name" value="S-adenosyl-L-methionine-dependent methyltransferases"/>
    <property type="match status" value="1"/>
</dbReference>